<dbReference type="GO" id="GO:0009307">
    <property type="term" value="P:DNA restriction-modification system"/>
    <property type="evidence" value="ECO:0007669"/>
    <property type="project" value="UniProtKB-KW"/>
</dbReference>
<dbReference type="InterPro" id="IPR029063">
    <property type="entry name" value="SAM-dependent_MTases_sf"/>
</dbReference>
<evidence type="ECO:0000256" key="5">
    <source>
        <dbReference type="ARBA" id="ARBA00022691"/>
    </source>
</evidence>
<evidence type="ECO:0000256" key="1">
    <source>
        <dbReference type="ARBA" id="ARBA00006594"/>
    </source>
</evidence>
<keyword evidence="3" id="KW-0489">Methyltransferase</keyword>
<evidence type="ECO:0000259" key="8">
    <source>
        <dbReference type="Pfam" id="PF02384"/>
    </source>
</evidence>
<dbReference type="Gene3D" id="3.40.50.150">
    <property type="entry name" value="Vaccinia Virus protein VP39"/>
    <property type="match status" value="1"/>
</dbReference>
<comment type="similarity">
    <text evidence="1">Belongs to the N(4)/N(6)-methyltransferase family.</text>
</comment>
<dbReference type="InterPro" id="IPR003356">
    <property type="entry name" value="DNA_methylase_A-5"/>
</dbReference>
<keyword evidence="4" id="KW-0808">Transferase</keyword>
<feature type="domain" description="DNA methylase adenine-specific" evidence="8">
    <location>
        <begin position="158"/>
        <end position="458"/>
    </location>
</feature>
<dbReference type="RefSeq" id="WP_254086082.1">
    <property type="nucleotide sequence ID" value="NZ_JAHESE010000023.1"/>
</dbReference>
<evidence type="ECO:0000256" key="6">
    <source>
        <dbReference type="ARBA" id="ARBA00022747"/>
    </source>
</evidence>
<evidence type="ECO:0000313" key="10">
    <source>
        <dbReference type="Proteomes" id="UP001319080"/>
    </source>
</evidence>
<name>A0AAP2E2T9_9BACT</name>
<dbReference type="PRINTS" id="PR00507">
    <property type="entry name" value="N12N6MTFRASE"/>
</dbReference>
<keyword evidence="6" id="KW-0680">Restriction system</keyword>
<keyword evidence="10" id="KW-1185">Reference proteome</keyword>
<evidence type="ECO:0000256" key="2">
    <source>
        <dbReference type="ARBA" id="ARBA00011900"/>
    </source>
</evidence>
<proteinExistence type="inferred from homology"/>
<comment type="catalytic activity">
    <reaction evidence="7">
        <text>a 2'-deoxyadenosine in DNA + S-adenosyl-L-methionine = an N(6)-methyl-2'-deoxyadenosine in DNA + S-adenosyl-L-homocysteine + H(+)</text>
        <dbReference type="Rhea" id="RHEA:15197"/>
        <dbReference type="Rhea" id="RHEA-COMP:12418"/>
        <dbReference type="Rhea" id="RHEA-COMP:12419"/>
        <dbReference type="ChEBI" id="CHEBI:15378"/>
        <dbReference type="ChEBI" id="CHEBI:57856"/>
        <dbReference type="ChEBI" id="CHEBI:59789"/>
        <dbReference type="ChEBI" id="CHEBI:90615"/>
        <dbReference type="ChEBI" id="CHEBI:90616"/>
        <dbReference type="EC" id="2.1.1.72"/>
    </reaction>
</comment>
<organism evidence="9 10">
    <name type="scientific">Dawidia cretensis</name>
    <dbReference type="NCBI Taxonomy" id="2782350"/>
    <lineage>
        <taxon>Bacteria</taxon>
        <taxon>Pseudomonadati</taxon>
        <taxon>Bacteroidota</taxon>
        <taxon>Cytophagia</taxon>
        <taxon>Cytophagales</taxon>
        <taxon>Chryseotaleaceae</taxon>
        <taxon>Dawidia</taxon>
    </lineage>
</organism>
<dbReference type="GO" id="GO:0008170">
    <property type="term" value="F:N-methyltransferase activity"/>
    <property type="evidence" value="ECO:0007669"/>
    <property type="project" value="InterPro"/>
</dbReference>
<evidence type="ECO:0000256" key="4">
    <source>
        <dbReference type="ARBA" id="ARBA00022679"/>
    </source>
</evidence>
<keyword evidence="5" id="KW-0949">S-adenosyl-L-methionine</keyword>
<gene>
    <name evidence="9" type="ORF">KK062_19855</name>
</gene>
<comment type="caution">
    <text evidence="9">The sequence shown here is derived from an EMBL/GenBank/DDBJ whole genome shotgun (WGS) entry which is preliminary data.</text>
</comment>
<protein>
    <recommendedName>
        <fullName evidence="2">site-specific DNA-methyltransferase (adenine-specific)</fullName>
        <ecNumber evidence="2">2.1.1.72</ecNumber>
    </recommendedName>
</protein>
<dbReference type="PANTHER" id="PTHR42933:SF3">
    <property type="entry name" value="TYPE I RESTRICTION ENZYME MJAVIII METHYLASE SUBUNIT"/>
    <property type="match status" value="1"/>
</dbReference>
<evidence type="ECO:0000256" key="7">
    <source>
        <dbReference type="ARBA" id="ARBA00047942"/>
    </source>
</evidence>
<dbReference type="GO" id="GO:0009007">
    <property type="term" value="F:site-specific DNA-methyltransferase (adenine-specific) activity"/>
    <property type="evidence" value="ECO:0007669"/>
    <property type="project" value="UniProtKB-EC"/>
</dbReference>
<dbReference type="GO" id="GO:0003677">
    <property type="term" value="F:DNA binding"/>
    <property type="evidence" value="ECO:0007669"/>
    <property type="project" value="InterPro"/>
</dbReference>
<sequence>MNLTHELTPDTVKRHRLLWHVYKMMARTYTFADSLQYTAGLLLLRTISTGWHTQWEVYKQRYGAGSPQVARMMMFHRFQLPEKCSFEYLLLHREKNDIAARATRALRQLDACNPDTLQSIFRDVDFDNCKPGATGGASETIRQSLKYLSRAAFDTEAGAAFHYLLEKLANARENHYKALFVPPAISHLVALLAAPRAGERIGDPVCGCGALLVPTVLHTRARNARLSPDFSAFGQEHHDGGFRLARIHTHLYGLAGVRLEVASSITDPRFLEEDGTLMKFDVAVANLMISLEHWGYTGALADQHQRFRHGLPPRGKGDYAYVQHILATLAPGGRAVILMALNALSRQGTEAKIRQALVEANVIDAVIALPANLFADTAASTAVLILRPSRTRNEVLFIDARQYYQSGRKQHLLRPQDITRITAAYACYENLEELAVCIPREEIARNSFNLSVAPYIRRAAPAGRADVALLRQEIDQLNHALRQTRVTLDTLLQALQDSNNDTDARTVPYTYPPTSDVFEDALAAYDMTPEHSFCAAIRHAIPYISDVFAAAAGEGIQAVYRQRIIRDWKTNTDWQRETDRDVEDLLYTLTSGKSLPITEAMRDAIRFACREAAARIFQ</sequence>
<evidence type="ECO:0000313" key="9">
    <source>
        <dbReference type="EMBL" id="MBT1710509.1"/>
    </source>
</evidence>
<dbReference type="AlphaFoldDB" id="A0AAP2E2T9"/>
<dbReference type="Pfam" id="PF02384">
    <property type="entry name" value="N6_Mtase"/>
    <property type="match status" value="1"/>
</dbReference>
<dbReference type="SUPFAM" id="SSF53335">
    <property type="entry name" value="S-adenosyl-L-methionine-dependent methyltransferases"/>
    <property type="match status" value="1"/>
</dbReference>
<accession>A0AAP2E2T9</accession>
<dbReference type="Proteomes" id="UP001319080">
    <property type="component" value="Unassembled WGS sequence"/>
</dbReference>
<dbReference type="EC" id="2.1.1.72" evidence="2"/>
<dbReference type="EMBL" id="JAHESE010000023">
    <property type="protein sequence ID" value="MBT1710509.1"/>
    <property type="molecule type" value="Genomic_DNA"/>
</dbReference>
<reference evidence="9 10" key="1">
    <citation type="submission" date="2021-05" db="EMBL/GenBank/DDBJ databases">
        <title>A Polyphasic approach of four new species of the genus Ohtaekwangia: Ohtaekwangia histidinii sp. nov., Ohtaekwangia cretensis sp. nov., Ohtaekwangia indiensis sp. nov., Ohtaekwangia reichenbachii sp. nov. from diverse environment.</title>
        <authorList>
            <person name="Octaviana S."/>
        </authorList>
    </citation>
    <scope>NUCLEOTIDE SEQUENCE [LARGE SCALE GENOMIC DNA]</scope>
    <source>
        <strain evidence="9 10">PWU5</strain>
    </source>
</reference>
<dbReference type="InterPro" id="IPR051537">
    <property type="entry name" value="DNA_Adenine_Mtase"/>
</dbReference>
<dbReference type="PANTHER" id="PTHR42933">
    <property type="entry name" value="SLR6095 PROTEIN"/>
    <property type="match status" value="1"/>
</dbReference>
<evidence type="ECO:0000256" key="3">
    <source>
        <dbReference type="ARBA" id="ARBA00022603"/>
    </source>
</evidence>
<dbReference type="GO" id="GO:0032259">
    <property type="term" value="P:methylation"/>
    <property type="evidence" value="ECO:0007669"/>
    <property type="project" value="UniProtKB-KW"/>
</dbReference>